<dbReference type="SUPFAM" id="SSF50939">
    <property type="entry name" value="Sialidases"/>
    <property type="match status" value="1"/>
</dbReference>
<keyword evidence="2" id="KW-1185">Reference proteome</keyword>
<name>A0AAP2G3I1_9BACT</name>
<organism evidence="1 2">
    <name type="scientific">Litoribacter ruber</name>
    <dbReference type="NCBI Taxonomy" id="702568"/>
    <lineage>
        <taxon>Bacteria</taxon>
        <taxon>Pseudomonadati</taxon>
        <taxon>Bacteroidota</taxon>
        <taxon>Cytophagia</taxon>
        <taxon>Cytophagales</taxon>
        <taxon>Cyclobacteriaceae</taxon>
        <taxon>Litoribacter</taxon>
    </lineage>
</organism>
<accession>A0AAP2G3I1</accession>
<keyword evidence="1" id="KW-0378">Hydrolase</keyword>
<dbReference type="PROSITE" id="PS51257">
    <property type="entry name" value="PROKAR_LIPOPROTEIN"/>
    <property type="match status" value="1"/>
</dbReference>
<protein>
    <submittedName>
        <fullName evidence="1">Exo-alpha-sialidase</fullName>
        <ecNumber evidence="1">3.2.1.18</ecNumber>
    </submittedName>
</protein>
<sequence length="407" mass="45082">MNKSILTIVTMLLIVGCNQEKASEKNETPAVTQLQFDMDQNAKYGQPYLYSNQADVVMMSFIKTEGDQHSLFYTYLQNNEWSEPQKIATGSDWFVNWADYPQISSFKENSLISFFLQKSGEGVYSYDIKLSHSEGGNTWSDPHPLHDDGKEAEHGFVSFVPYEDKMLAAWLDGRNTAGGHDAHHGHNGGAMTLRAALLDKHGNKPIEWELDDKVCDCCQTSATLTSKGPVIVYRDRSDEEVRNISIVRYVDGEWTSPRPVYPDNWKIPGCPVNGPRIDGKGNLLGVAWFAAPNGRPEVKVAFSQDAGENFKQPIPINSGNTIGRVDFTLIDEESGIVSWMEGADILARKINVDGNVGPIVQIASSSDQRSSGFPQMTKSGDKLVFAWTDTKKDNSEILTAQISVAAF</sequence>
<comment type="caution">
    <text evidence="1">The sequence shown here is derived from an EMBL/GenBank/DDBJ whole genome shotgun (WGS) entry which is preliminary data.</text>
</comment>
<dbReference type="AlphaFoldDB" id="A0AAP2G3I1"/>
<dbReference type="RefSeq" id="WP_213943893.1">
    <property type="nucleotide sequence ID" value="NZ_JAHCMY010000001.1"/>
</dbReference>
<dbReference type="EMBL" id="JAHCMY010000001">
    <property type="protein sequence ID" value="MBS9523026.1"/>
    <property type="molecule type" value="Genomic_DNA"/>
</dbReference>
<reference evidence="1 2" key="1">
    <citation type="submission" date="2021-05" db="EMBL/GenBank/DDBJ databases">
        <authorList>
            <person name="Zhang Z.D."/>
            <person name="Osman G."/>
        </authorList>
    </citation>
    <scope>NUCLEOTIDE SEQUENCE [LARGE SCALE GENOMIC DNA]</scope>
    <source>
        <strain evidence="1 2">KCTC 32217</strain>
    </source>
</reference>
<evidence type="ECO:0000313" key="2">
    <source>
        <dbReference type="Proteomes" id="UP001319104"/>
    </source>
</evidence>
<dbReference type="Proteomes" id="UP001319104">
    <property type="component" value="Unassembled WGS sequence"/>
</dbReference>
<dbReference type="InterPro" id="IPR036278">
    <property type="entry name" value="Sialidase_sf"/>
</dbReference>
<gene>
    <name evidence="1" type="ORF">KI659_03255</name>
</gene>
<proteinExistence type="predicted"/>
<dbReference type="GO" id="GO:0004308">
    <property type="term" value="F:exo-alpha-sialidase activity"/>
    <property type="evidence" value="ECO:0007669"/>
    <property type="project" value="UniProtKB-EC"/>
</dbReference>
<dbReference type="EC" id="3.2.1.18" evidence="1"/>
<evidence type="ECO:0000313" key="1">
    <source>
        <dbReference type="EMBL" id="MBS9523026.1"/>
    </source>
</evidence>
<keyword evidence="1" id="KW-0326">Glycosidase</keyword>